<feature type="region of interest" description="Disordered" evidence="1">
    <location>
        <begin position="124"/>
        <end position="168"/>
    </location>
</feature>
<dbReference type="EnsemblPlants" id="TuG1812G0500002202.01.T01">
    <property type="protein sequence ID" value="TuG1812G0500002202.01.T01.cds243663"/>
    <property type="gene ID" value="TuG1812G0500002202.01"/>
</dbReference>
<reference evidence="3" key="1">
    <citation type="journal article" date="2013" name="Nature">
        <title>Draft genome of the wheat A-genome progenitor Triticum urartu.</title>
        <authorList>
            <person name="Ling H.Q."/>
            <person name="Zhao S."/>
            <person name="Liu D."/>
            <person name="Wang J."/>
            <person name="Sun H."/>
            <person name="Zhang C."/>
            <person name="Fan H."/>
            <person name="Li D."/>
            <person name="Dong L."/>
            <person name="Tao Y."/>
            <person name="Gao C."/>
            <person name="Wu H."/>
            <person name="Li Y."/>
            <person name="Cui Y."/>
            <person name="Guo X."/>
            <person name="Zheng S."/>
            <person name="Wang B."/>
            <person name="Yu K."/>
            <person name="Liang Q."/>
            <person name="Yang W."/>
            <person name="Lou X."/>
            <person name="Chen J."/>
            <person name="Feng M."/>
            <person name="Jian J."/>
            <person name="Zhang X."/>
            <person name="Luo G."/>
            <person name="Jiang Y."/>
            <person name="Liu J."/>
            <person name="Wang Z."/>
            <person name="Sha Y."/>
            <person name="Zhang B."/>
            <person name="Wu H."/>
            <person name="Tang D."/>
            <person name="Shen Q."/>
            <person name="Xue P."/>
            <person name="Zou S."/>
            <person name="Wang X."/>
            <person name="Liu X."/>
            <person name="Wang F."/>
            <person name="Yang Y."/>
            <person name="An X."/>
            <person name="Dong Z."/>
            <person name="Zhang K."/>
            <person name="Zhang X."/>
            <person name="Luo M.C."/>
            <person name="Dvorak J."/>
            <person name="Tong Y."/>
            <person name="Wang J."/>
            <person name="Yang H."/>
            <person name="Li Z."/>
            <person name="Wang D."/>
            <person name="Zhang A."/>
            <person name="Wang J."/>
        </authorList>
    </citation>
    <scope>NUCLEOTIDE SEQUENCE</scope>
    <source>
        <strain evidence="3">cv. G1812</strain>
    </source>
</reference>
<sequence>RSIWHNYNHKIASSVQGEKRKFHSVNTQTNQAKSFTAPLIEPTAYNELISPVACKEVEERLVAEVVRGVDEVDGGVVRQPADELAVELTTVRAARLRLRAGLVVRDRRGEALAGDPPRQLHHALPRLQRRRDAPRPPRHRRRHLELGQVRAPHQHRLLLPRHRRDPSP</sequence>
<evidence type="ECO:0000313" key="3">
    <source>
        <dbReference type="Proteomes" id="UP000015106"/>
    </source>
</evidence>
<evidence type="ECO:0000256" key="1">
    <source>
        <dbReference type="SAM" id="MobiDB-lite"/>
    </source>
</evidence>
<proteinExistence type="predicted"/>
<feature type="compositionally biased region" description="Basic residues" evidence="1">
    <location>
        <begin position="152"/>
        <end position="168"/>
    </location>
</feature>
<dbReference type="AlphaFoldDB" id="A0A8R7QF85"/>
<dbReference type="Gramene" id="TuG1812G0500002202.01.T01">
    <property type="protein sequence ID" value="TuG1812G0500002202.01.T01.cds243663"/>
    <property type="gene ID" value="TuG1812G0500002202.01"/>
</dbReference>
<dbReference type="Proteomes" id="UP000015106">
    <property type="component" value="Chromosome 5"/>
</dbReference>
<keyword evidence="3" id="KW-1185">Reference proteome</keyword>
<name>A0A8R7QF85_TRIUA</name>
<evidence type="ECO:0000313" key="2">
    <source>
        <dbReference type="EnsemblPlants" id="TuG1812G0500002202.01.T01.cds243663"/>
    </source>
</evidence>
<reference evidence="2" key="2">
    <citation type="submission" date="2018-03" db="EMBL/GenBank/DDBJ databases">
        <title>The Triticum urartu genome reveals the dynamic nature of wheat genome evolution.</title>
        <authorList>
            <person name="Ling H."/>
            <person name="Ma B."/>
            <person name="Shi X."/>
            <person name="Liu H."/>
            <person name="Dong L."/>
            <person name="Sun H."/>
            <person name="Cao Y."/>
            <person name="Gao Q."/>
            <person name="Zheng S."/>
            <person name="Li Y."/>
            <person name="Yu Y."/>
            <person name="Du H."/>
            <person name="Qi M."/>
            <person name="Li Y."/>
            <person name="Yu H."/>
            <person name="Cui Y."/>
            <person name="Wang N."/>
            <person name="Chen C."/>
            <person name="Wu H."/>
            <person name="Zhao Y."/>
            <person name="Zhang J."/>
            <person name="Li Y."/>
            <person name="Zhou W."/>
            <person name="Zhang B."/>
            <person name="Hu W."/>
            <person name="Eijk M."/>
            <person name="Tang J."/>
            <person name="Witsenboer H."/>
            <person name="Zhao S."/>
            <person name="Li Z."/>
            <person name="Zhang A."/>
            <person name="Wang D."/>
            <person name="Liang C."/>
        </authorList>
    </citation>
    <scope>NUCLEOTIDE SEQUENCE [LARGE SCALE GENOMIC DNA]</scope>
    <source>
        <strain evidence="2">cv. G1812</strain>
    </source>
</reference>
<accession>A0A8R7QF85</accession>
<protein>
    <submittedName>
        <fullName evidence="2">Uncharacterized protein</fullName>
    </submittedName>
</protein>
<organism evidence="2 3">
    <name type="scientific">Triticum urartu</name>
    <name type="common">Red wild einkorn</name>
    <name type="synonym">Crithodium urartu</name>
    <dbReference type="NCBI Taxonomy" id="4572"/>
    <lineage>
        <taxon>Eukaryota</taxon>
        <taxon>Viridiplantae</taxon>
        <taxon>Streptophyta</taxon>
        <taxon>Embryophyta</taxon>
        <taxon>Tracheophyta</taxon>
        <taxon>Spermatophyta</taxon>
        <taxon>Magnoliopsida</taxon>
        <taxon>Liliopsida</taxon>
        <taxon>Poales</taxon>
        <taxon>Poaceae</taxon>
        <taxon>BOP clade</taxon>
        <taxon>Pooideae</taxon>
        <taxon>Triticodae</taxon>
        <taxon>Triticeae</taxon>
        <taxon>Triticinae</taxon>
        <taxon>Triticum</taxon>
    </lineage>
</organism>
<reference evidence="2" key="3">
    <citation type="submission" date="2022-06" db="UniProtKB">
        <authorList>
            <consortium name="EnsemblPlants"/>
        </authorList>
    </citation>
    <scope>IDENTIFICATION</scope>
</reference>